<evidence type="ECO:0000256" key="1">
    <source>
        <dbReference type="SAM" id="MobiDB-lite"/>
    </source>
</evidence>
<name>A0A2H9T415_9ZZZZ</name>
<gene>
    <name evidence="2" type="ORF">CI610_03120</name>
</gene>
<proteinExistence type="predicted"/>
<organism evidence="2">
    <name type="scientific">invertebrate metagenome</name>
    <dbReference type="NCBI Taxonomy" id="1711999"/>
    <lineage>
        <taxon>unclassified sequences</taxon>
        <taxon>metagenomes</taxon>
        <taxon>organismal metagenomes</taxon>
    </lineage>
</organism>
<feature type="region of interest" description="Disordered" evidence="1">
    <location>
        <begin position="32"/>
        <end position="54"/>
    </location>
</feature>
<reference evidence="2" key="1">
    <citation type="journal article" date="2017" name="Appl. Environ. Microbiol.">
        <title>Molecular characterization of an Endozoicomonas-like organism causing infection in king scallop Pecten maximus L.</title>
        <authorList>
            <person name="Cano I."/>
            <person name="van Aerle R."/>
            <person name="Ross S."/>
            <person name="Verner-Jeffreys D.W."/>
            <person name="Paley R.K."/>
            <person name="Rimmer G."/>
            <person name="Ryder D."/>
            <person name="Hooper P."/>
            <person name="Stone D."/>
            <person name="Feist S.W."/>
        </authorList>
    </citation>
    <scope>NUCLEOTIDE SEQUENCE</scope>
</reference>
<feature type="compositionally biased region" description="Basic and acidic residues" evidence="1">
    <location>
        <begin position="32"/>
        <end position="44"/>
    </location>
</feature>
<feature type="compositionally biased region" description="Basic residues" evidence="1">
    <location>
        <begin position="45"/>
        <end position="54"/>
    </location>
</feature>
<evidence type="ECO:0000313" key="2">
    <source>
        <dbReference type="EMBL" id="PJE77949.1"/>
    </source>
</evidence>
<protein>
    <submittedName>
        <fullName evidence="2">Uncharacterized protein</fullName>
    </submittedName>
</protein>
<dbReference type="EMBL" id="NSIT01000315">
    <property type="protein sequence ID" value="PJE77949.1"/>
    <property type="molecule type" value="Genomic_DNA"/>
</dbReference>
<dbReference type="AlphaFoldDB" id="A0A2H9T415"/>
<sequence length="54" mass="6437">MTYTAEKEKEYENFLRERSRKVKVVRKEVSIEKENNKEGIDNTKRKGHGTTHTL</sequence>
<comment type="caution">
    <text evidence="2">The sequence shown here is derived from an EMBL/GenBank/DDBJ whole genome shotgun (WGS) entry which is preliminary data.</text>
</comment>
<accession>A0A2H9T415</accession>